<dbReference type="SUPFAM" id="SSF103473">
    <property type="entry name" value="MFS general substrate transporter"/>
    <property type="match status" value="1"/>
</dbReference>
<keyword evidence="5 6" id="KW-0472">Membrane</keyword>
<feature type="domain" description="Major facilitator superfamily (MFS) profile" evidence="7">
    <location>
        <begin position="1"/>
        <end position="409"/>
    </location>
</feature>
<evidence type="ECO:0000256" key="6">
    <source>
        <dbReference type="SAM" id="Phobius"/>
    </source>
</evidence>
<name>A0A5D0MKU4_9BACT</name>
<keyword evidence="2" id="KW-0813">Transport</keyword>
<dbReference type="GO" id="GO:0022857">
    <property type="term" value="F:transmembrane transporter activity"/>
    <property type="evidence" value="ECO:0007669"/>
    <property type="project" value="InterPro"/>
</dbReference>
<comment type="caution">
    <text evidence="8">The sequence shown here is derived from an EMBL/GenBank/DDBJ whole genome shotgun (WGS) entry which is preliminary data.</text>
</comment>
<feature type="transmembrane region" description="Helical" evidence="6">
    <location>
        <begin position="382"/>
        <end position="401"/>
    </location>
</feature>
<evidence type="ECO:0000256" key="1">
    <source>
        <dbReference type="ARBA" id="ARBA00004127"/>
    </source>
</evidence>
<feature type="transmembrane region" description="Helical" evidence="6">
    <location>
        <begin position="174"/>
        <end position="195"/>
    </location>
</feature>
<keyword evidence="3 6" id="KW-0812">Transmembrane</keyword>
<proteinExistence type="predicted"/>
<gene>
    <name evidence="8" type="ORF">FXF47_02140</name>
</gene>
<evidence type="ECO:0000256" key="5">
    <source>
        <dbReference type="ARBA" id="ARBA00023136"/>
    </source>
</evidence>
<reference evidence="8" key="1">
    <citation type="submission" date="2019-08" db="EMBL/GenBank/DDBJ databases">
        <title>Genomic characterization of a novel candidate phylum (ARYD3) from a high temperature, high salinity tertiary oil reservoir in north central Oklahoma, USA.</title>
        <authorList>
            <person name="Youssef N.H."/>
            <person name="Yadav A."/>
            <person name="Elshahed M.S."/>
        </authorList>
    </citation>
    <scope>NUCLEOTIDE SEQUENCE [LARGE SCALE GENOMIC DNA]</scope>
    <source>
        <strain evidence="8">ARYD3</strain>
    </source>
</reference>
<comment type="subcellular location">
    <subcellularLocation>
        <location evidence="1">Endomembrane system</location>
        <topology evidence="1">Multi-pass membrane protein</topology>
    </subcellularLocation>
</comment>
<feature type="transmembrane region" description="Helical" evidence="6">
    <location>
        <begin position="295"/>
        <end position="314"/>
    </location>
</feature>
<feature type="transmembrane region" description="Helical" evidence="6">
    <location>
        <begin position="47"/>
        <end position="67"/>
    </location>
</feature>
<dbReference type="Pfam" id="PF11700">
    <property type="entry name" value="ATG22"/>
    <property type="match status" value="2"/>
</dbReference>
<dbReference type="CDD" id="cd17482">
    <property type="entry name" value="MFS_YxiO_like"/>
    <property type="match status" value="1"/>
</dbReference>
<evidence type="ECO:0000256" key="3">
    <source>
        <dbReference type="ARBA" id="ARBA00022692"/>
    </source>
</evidence>
<dbReference type="InterPro" id="IPR024671">
    <property type="entry name" value="Atg22-like"/>
</dbReference>
<feature type="transmembrane region" description="Helical" evidence="6">
    <location>
        <begin position="354"/>
        <end position="376"/>
    </location>
</feature>
<keyword evidence="4 6" id="KW-1133">Transmembrane helix</keyword>
<dbReference type="EMBL" id="VSIX01000027">
    <property type="protein sequence ID" value="TYB31838.1"/>
    <property type="molecule type" value="Genomic_DNA"/>
</dbReference>
<sequence length="415" mass="47052">MTKQEKSWILYDWANSAFTLIIVTTIFPIFFKDYIAGSLKTFESTAYLGYANSAYALIVAIMAPILGTMADFKGMKKKLFTGFFLLGVISTLLLSFSAEGYWKICLLIYILGAVGFAASNIFYNAFLVDVTTDERMDWISASGFGWGYIGSVIPFIISMGLISFHGFLGIKQVTATRLSFLLTGFWWFVFTIPFLKNVEQTYYKKSTKYFIKKSFKRLKNFLVRIKDYKKIVYFLIAYFFYIDGVYTIIKMAVPYAKDIGMKNEMLLLLLLFIQVVAFPFALLFGKLAKRYTPKIMIITGIMIYFVITFFAAFISKPFHFWILGFMVALAQGGIQSLSRSLYSKIIPKDSSAEFFGFYNILGKFAAILGPFMVGLFSHLFSSSRYGILSLSILFLVGLIFISKVDTASSQNEDSA</sequence>
<feature type="transmembrane region" description="Helical" evidence="6">
    <location>
        <begin position="12"/>
        <end position="31"/>
    </location>
</feature>
<accession>A0A5D0MKU4</accession>
<dbReference type="AlphaFoldDB" id="A0A5D0MKU4"/>
<dbReference type="InterPro" id="IPR050495">
    <property type="entry name" value="ATG22/LtaA_families"/>
</dbReference>
<evidence type="ECO:0000259" key="7">
    <source>
        <dbReference type="PROSITE" id="PS50850"/>
    </source>
</evidence>
<dbReference type="PANTHER" id="PTHR23519:SF1">
    <property type="entry name" value="AUTOPHAGY-RELATED PROTEIN 22"/>
    <property type="match status" value="1"/>
</dbReference>
<feature type="transmembrane region" description="Helical" evidence="6">
    <location>
        <begin position="104"/>
        <end position="126"/>
    </location>
</feature>
<evidence type="ECO:0000313" key="8">
    <source>
        <dbReference type="EMBL" id="TYB31838.1"/>
    </source>
</evidence>
<organism evidence="8 9">
    <name type="scientific">Candidatus Mcinerneyibacterium aminivorans</name>
    <dbReference type="NCBI Taxonomy" id="2703815"/>
    <lineage>
        <taxon>Bacteria</taxon>
        <taxon>Candidatus Macinerneyibacteriota</taxon>
        <taxon>Candidatus Mcinerneyibacteria</taxon>
        <taxon>Candidatus Mcinerneyibacteriales</taxon>
        <taxon>Candidatus Mcinerneyibacteriaceae</taxon>
        <taxon>Candidatus Mcinerneyibacterium</taxon>
    </lineage>
</organism>
<keyword evidence="9" id="KW-1185">Reference proteome</keyword>
<feature type="transmembrane region" description="Helical" evidence="6">
    <location>
        <begin position="146"/>
        <end position="168"/>
    </location>
</feature>
<dbReference type="InterPro" id="IPR036259">
    <property type="entry name" value="MFS_trans_sf"/>
</dbReference>
<feature type="transmembrane region" description="Helical" evidence="6">
    <location>
        <begin position="231"/>
        <end position="253"/>
    </location>
</feature>
<feature type="transmembrane region" description="Helical" evidence="6">
    <location>
        <begin position="320"/>
        <end position="342"/>
    </location>
</feature>
<dbReference type="Gene3D" id="1.20.1250.20">
    <property type="entry name" value="MFS general substrate transporter like domains"/>
    <property type="match status" value="1"/>
</dbReference>
<feature type="transmembrane region" description="Helical" evidence="6">
    <location>
        <begin position="79"/>
        <end position="98"/>
    </location>
</feature>
<dbReference type="GO" id="GO:0012505">
    <property type="term" value="C:endomembrane system"/>
    <property type="evidence" value="ECO:0007669"/>
    <property type="project" value="UniProtKB-SubCell"/>
</dbReference>
<dbReference type="PROSITE" id="PS50850">
    <property type="entry name" value="MFS"/>
    <property type="match status" value="1"/>
</dbReference>
<evidence type="ECO:0000256" key="4">
    <source>
        <dbReference type="ARBA" id="ARBA00022989"/>
    </source>
</evidence>
<dbReference type="PANTHER" id="PTHR23519">
    <property type="entry name" value="AUTOPHAGY-RELATED PROTEIN 22"/>
    <property type="match status" value="1"/>
</dbReference>
<evidence type="ECO:0000256" key="2">
    <source>
        <dbReference type="ARBA" id="ARBA00022448"/>
    </source>
</evidence>
<feature type="transmembrane region" description="Helical" evidence="6">
    <location>
        <begin position="265"/>
        <end position="283"/>
    </location>
</feature>
<protein>
    <submittedName>
        <fullName evidence="8">MFS transporter</fullName>
    </submittedName>
</protein>
<evidence type="ECO:0000313" key="9">
    <source>
        <dbReference type="Proteomes" id="UP000324143"/>
    </source>
</evidence>
<dbReference type="InterPro" id="IPR020846">
    <property type="entry name" value="MFS_dom"/>
</dbReference>
<dbReference type="Proteomes" id="UP000324143">
    <property type="component" value="Unassembled WGS sequence"/>
</dbReference>